<protein>
    <submittedName>
        <fullName evidence="1">Uncharacterized protein</fullName>
    </submittedName>
</protein>
<dbReference type="AlphaFoldDB" id="A0A8X6S1B4"/>
<organism evidence="1 2">
    <name type="scientific">Trichonephila clavipes</name>
    <name type="common">Golden silk orbweaver</name>
    <name type="synonym">Nephila clavipes</name>
    <dbReference type="NCBI Taxonomy" id="2585209"/>
    <lineage>
        <taxon>Eukaryota</taxon>
        <taxon>Metazoa</taxon>
        <taxon>Ecdysozoa</taxon>
        <taxon>Arthropoda</taxon>
        <taxon>Chelicerata</taxon>
        <taxon>Arachnida</taxon>
        <taxon>Araneae</taxon>
        <taxon>Araneomorphae</taxon>
        <taxon>Entelegynae</taxon>
        <taxon>Araneoidea</taxon>
        <taxon>Nephilidae</taxon>
        <taxon>Trichonephila</taxon>
    </lineage>
</organism>
<name>A0A8X6S1B4_TRICX</name>
<accession>A0A8X6S1B4</accession>
<evidence type="ECO:0000313" key="1">
    <source>
        <dbReference type="EMBL" id="GFY02983.1"/>
    </source>
</evidence>
<proteinExistence type="predicted"/>
<dbReference type="EMBL" id="BMAU01021234">
    <property type="protein sequence ID" value="GFY02983.1"/>
    <property type="molecule type" value="Genomic_DNA"/>
</dbReference>
<evidence type="ECO:0000313" key="2">
    <source>
        <dbReference type="Proteomes" id="UP000887159"/>
    </source>
</evidence>
<gene>
    <name evidence="1" type="ORF">TNCV_979881</name>
</gene>
<keyword evidence="2" id="KW-1185">Reference proteome</keyword>
<sequence length="138" mass="15897">MRGCQLSVFLYAHCRRRQVRLGVNVIATRPTNGIGFWLQNPSNFITRRMVVIDKCGGFPGNVTCQCHSSSVSLFHTRPYNLGWHHVRRVGSPSACYRKFNITLVRYTNSFTYVFTFVQGTSAHYFSRTIANFMSYDKL</sequence>
<comment type="caution">
    <text evidence="1">The sequence shown here is derived from an EMBL/GenBank/DDBJ whole genome shotgun (WGS) entry which is preliminary data.</text>
</comment>
<reference evidence="1" key="1">
    <citation type="submission" date="2020-08" db="EMBL/GenBank/DDBJ databases">
        <title>Multicomponent nature underlies the extraordinary mechanical properties of spider dragline silk.</title>
        <authorList>
            <person name="Kono N."/>
            <person name="Nakamura H."/>
            <person name="Mori M."/>
            <person name="Yoshida Y."/>
            <person name="Ohtoshi R."/>
            <person name="Malay A.D."/>
            <person name="Moran D.A.P."/>
            <person name="Tomita M."/>
            <person name="Numata K."/>
            <person name="Arakawa K."/>
        </authorList>
    </citation>
    <scope>NUCLEOTIDE SEQUENCE</scope>
</reference>
<dbReference type="Proteomes" id="UP000887159">
    <property type="component" value="Unassembled WGS sequence"/>
</dbReference>